<dbReference type="Gene3D" id="1.20.120.520">
    <property type="entry name" value="nmb1532 protein domain like"/>
    <property type="match status" value="1"/>
</dbReference>
<evidence type="ECO:0000313" key="3">
    <source>
        <dbReference type="EMBL" id="WXA91372.1"/>
    </source>
</evidence>
<sequence length="160" mass="17817">MLALASSLARTPPETEDGVREVAERIARYFTRALPMHTRDEEESILPRLTDPDARAALGRMRDEHHEHEQLLRALIEPCERLASSPDRWAELRDAIRDAADALGPTMSEHLAEEERDVFPRIEALEEATRQSILDEMDARRASRGGGGGGGGGRGRNRAQ</sequence>
<dbReference type="Proteomes" id="UP001379533">
    <property type="component" value="Chromosome"/>
</dbReference>
<protein>
    <submittedName>
        <fullName evidence="3">Hemerythrin domain-containing protein</fullName>
    </submittedName>
</protein>
<feature type="compositionally biased region" description="Gly residues" evidence="1">
    <location>
        <begin position="144"/>
        <end position="154"/>
    </location>
</feature>
<dbReference type="CDD" id="cd12108">
    <property type="entry name" value="Hr-like"/>
    <property type="match status" value="1"/>
</dbReference>
<evidence type="ECO:0000313" key="4">
    <source>
        <dbReference type="Proteomes" id="UP001379533"/>
    </source>
</evidence>
<dbReference type="EMBL" id="CP089982">
    <property type="protein sequence ID" value="WXA91372.1"/>
    <property type="molecule type" value="Genomic_DNA"/>
</dbReference>
<feature type="domain" description="Hemerythrin-like" evidence="2">
    <location>
        <begin position="8"/>
        <end position="122"/>
    </location>
</feature>
<proteinExistence type="predicted"/>
<dbReference type="InterPro" id="IPR012312">
    <property type="entry name" value="Hemerythrin-like"/>
</dbReference>
<evidence type="ECO:0000256" key="1">
    <source>
        <dbReference type="SAM" id="MobiDB-lite"/>
    </source>
</evidence>
<name>A0ABZ2K2G0_9BACT</name>
<keyword evidence="4" id="KW-1185">Reference proteome</keyword>
<feature type="region of interest" description="Disordered" evidence="1">
    <location>
        <begin position="129"/>
        <end position="160"/>
    </location>
</feature>
<gene>
    <name evidence="3" type="ORF">LZC95_33565</name>
</gene>
<dbReference type="Pfam" id="PF01814">
    <property type="entry name" value="Hemerythrin"/>
    <property type="match status" value="1"/>
</dbReference>
<evidence type="ECO:0000259" key="2">
    <source>
        <dbReference type="Pfam" id="PF01814"/>
    </source>
</evidence>
<organism evidence="3 4">
    <name type="scientific">Pendulispora brunnea</name>
    <dbReference type="NCBI Taxonomy" id="2905690"/>
    <lineage>
        <taxon>Bacteria</taxon>
        <taxon>Pseudomonadati</taxon>
        <taxon>Myxococcota</taxon>
        <taxon>Myxococcia</taxon>
        <taxon>Myxococcales</taxon>
        <taxon>Sorangiineae</taxon>
        <taxon>Pendulisporaceae</taxon>
        <taxon>Pendulispora</taxon>
    </lineage>
</organism>
<accession>A0ABZ2K2G0</accession>
<reference evidence="3 4" key="1">
    <citation type="submission" date="2021-12" db="EMBL/GenBank/DDBJ databases">
        <title>Discovery of the Pendulisporaceae a myxobacterial family with distinct sporulation behavior and unique specialized metabolism.</title>
        <authorList>
            <person name="Garcia R."/>
            <person name="Popoff A."/>
            <person name="Bader C.D."/>
            <person name="Loehr J."/>
            <person name="Walesch S."/>
            <person name="Walt C."/>
            <person name="Boldt J."/>
            <person name="Bunk B."/>
            <person name="Haeckl F.J.F.P.J."/>
            <person name="Gunesch A.P."/>
            <person name="Birkelbach J."/>
            <person name="Nuebel U."/>
            <person name="Pietschmann T."/>
            <person name="Bach T."/>
            <person name="Mueller R."/>
        </authorList>
    </citation>
    <scope>NUCLEOTIDE SEQUENCE [LARGE SCALE GENOMIC DNA]</scope>
    <source>
        <strain evidence="3 4">MSr12523</strain>
    </source>
</reference>